<organism evidence="2">
    <name type="scientific">Utricularia reniformis</name>
    <dbReference type="NCBI Taxonomy" id="192314"/>
    <lineage>
        <taxon>Eukaryota</taxon>
        <taxon>Viridiplantae</taxon>
        <taxon>Streptophyta</taxon>
        <taxon>Embryophyta</taxon>
        <taxon>Tracheophyta</taxon>
        <taxon>Spermatophyta</taxon>
        <taxon>Magnoliopsida</taxon>
        <taxon>eudicotyledons</taxon>
        <taxon>Gunneridae</taxon>
        <taxon>Pentapetalae</taxon>
        <taxon>asterids</taxon>
        <taxon>lamiids</taxon>
        <taxon>Lamiales</taxon>
        <taxon>Lentibulariaceae</taxon>
        <taxon>Utricularia</taxon>
    </lineage>
</organism>
<geneLocation type="mitochondrion" evidence="2"/>
<evidence type="ECO:0000256" key="1">
    <source>
        <dbReference type="SAM" id="MobiDB-lite"/>
    </source>
</evidence>
<proteinExistence type="predicted"/>
<dbReference type="AlphaFoldDB" id="A0A1Y0AZ76"/>
<sequence length="38" mass="4212">MNLLPSWYPQDQQRGGTRATSQPGIFYEPGTSSQIKNG</sequence>
<protein>
    <submittedName>
        <fullName evidence="2">Uncharacterized protein</fullName>
    </submittedName>
</protein>
<feature type="region of interest" description="Disordered" evidence="1">
    <location>
        <begin position="1"/>
        <end position="38"/>
    </location>
</feature>
<dbReference type="EMBL" id="KY774314">
    <property type="protein sequence ID" value="ART30467.1"/>
    <property type="molecule type" value="Genomic_DNA"/>
</dbReference>
<feature type="compositionally biased region" description="Polar residues" evidence="1">
    <location>
        <begin position="9"/>
        <end position="23"/>
    </location>
</feature>
<keyword evidence="2" id="KW-0496">Mitochondrion</keyword>
<name>A0A1Y0AZ76_9LAMI</name>
<reference evidence="2" key="1">
    <citation type="submission" date="2017-03" db="EMBL/GenBank/DDBJ databases">
        <title>The mitochondrial genome of the carnivorous plant Utricularia reniformis (Lentibulariaceae): structure, comparative analysis and evolutionary landmarks.</title>
        <authorList>
            <person name="Silva S.R."/>
            <person name="Alvarenga D.O."/>
            <person name="Michael T.P."/>
            <person name="Miranda V.F.O."/>
            <person name="Varani A.M."/>
        </authorList>
    </citation>
    <scope>NUCLEOTIDE SEQUENCE</scope>
</reference>
<evidence type="ECO:0000313" key="2">
    <source>
        <dbReference type="EMBL" id="ART30467.1"/>
    </source>
</evidence>
<accession>A0A1Y0AZ76</accession>
<gene>
    <name evidence="2" type="ORF">AEK19_MT0185</name>
</gene>